<evidence type="ECO:0008006" key="4">
    <source>
        <dbReference type="Google" id="ProtNLM"/>
    </source>
</evidence>
<evidence type="ECO:0000313" key="3">
    <source>
        <dbReference type="Proteomes" id="UP000516105"/>
    </source>
</evidence>
<dbReference type="Proteomes" id="UP000516105">
    <property type="component" value="Chromosome"/>
</dbReference>
<accession>A0ABX6TBU5</accession>
<proteinExistence type="predicted"/>
<organism evidence="2 3">
    <name type="scientific">Sphingomonas sediminicola</name>
    <dbReference type="NCBI Taxonomy" id="386874"/>
    <lineage>
        <taxon>Bacteria</taxon>
        <taxon>Pseudomonadati</taxon>
        <taxon>Pseudomonadota</taxon>
        <taxon>Alphaproteobacteria</taxon>
        <taxon>Sphingomonadales</taxon>
        <taxon>Sphingomonadaceae</taxon>
        <taxon>Sphingomonas</taxon>
    </lineage>
</organism>
<reference evidence="2 3" key="1">
    <citation type="submission" date="2020-08" db="EMBL/GenBank/DDBJ databases">
        <title>Genome sequence of Sphingomonas sediminicola KACC 15039T.</title>
        <authorList>
            <person name="Hyun D.-W."/>
            <person name="Bae J.-W."/>
        </authorList>
    </citation>
    <scope>NUCLEOTIDE SEQUENCE [LARGE SCALE GENOMIC DNA]</scope>
    <source>
        <strain evidence="2 3">KACC 15039</strain>
    </source>
</reference>
<dbReference type="EMBL" id="CP060782">
    <property type="protein sequence ID" value="QNP46470.1"/>
    <property type="molecule type" value="Genomic_DNA"/>
</dbReference>
<evidence type="ECO:0000256" key="1">
    <source>
        <dbReference type="SAM" id="MobiDB-lite"/>
    </source>
</evidence>
<protein>
    <recommendedName>
        <fullName evidence="4">DUF2946 domain-containing protein</fullName>
    </recommendedName>
</protein>
<name>A0ABX6TBU5_9SPHN</name>
<keyword evidence="3" id="KW-1185">Reference proteome</keyword>
<feature type="region of interest" description="Disordered" evidence="1">
    <location>
        <begin position="97"/>
        <end position="118"/>
    </location>
</feature>
<sequence>MTLVIAAQAGGAYVARMPAALLRLIMLIALAFMPLGMTGAPAVAATASTAAAGHCDEHQKPADAPAKMSMHCAACAALPAIEPTAVPELKPQAPARISAMNALSDTKPEIATPPPRLA</sequence>
<evidence type="ECO:0000313" key="2">
    <source>
        <dbReference type="EMBL" id="QNP46470.1"/>
    </source>
</evidence>
<dbReference type="RefSeq" id="WP_187709423.1">
    <property type="nucleotide sequence ID" value="NZ_CP060782.1"/>
</dbReference>
<gene>
    <name evidence="2" type="ORF">H9L14_04740</name>
</gene>